<organism evidence="2 3">
    <name type="scientific">Fulvitalea axinellae</name>
    <dbReference type="NCBI Taxonomy" id="1182444"/>
    <lineage>
        <taxon>Bacteria</taxon>
        <taxon>Pseudomonadati</taxon>
        <taxon>Bacteroidota</taxon>
        <taxon>Cytophagia</taxon>
        <taxon>Cytophagales</taxon>
        <taxon>Persicobacteraceae</taxon>
        <taxon>Fulvitalea</taxon>
    </lineage>
</organism>
<evidence type="ECO:0000313" key="3">
    <source>
        <dbReference type="Proteomes" id="UP001348817"/>
    </source>
</evidence>
<sequence length="196" mass="22962">MRRKSFYLICVMLGALCFGGCSSEVEKGVGQASKPVVGKPCVMRLIRPYSRITNFEPIVVTTDTLHDKRRVEMLGWEPDSVRKVQHDGSKLVYIPHQISMDTDTIMWYWGEECKLLEKKTFEVDRKRYTVLKYRQFAGLHMKMNLFFCKEFGLLSIYNFDPNSYNVFEYEDKNSRALMALLFLDRSGFFDEGWAGW</sequence>
<evidence type="ECO:0000313" key="2">
    <source>
        <dbReference type="EMBL" id="BDD08578.1"/>
    </source>
</evidence>
<dbReference type="RefSeq" id="WP_338393828.1">
    <property type="nucleotide sequence ID" value="NZ_AP025314.1"/>
</dbReference>
<dbReference type="AlphaFoldDB" id="A0AAU9CF73"/>
<keyword evidence="3" id="KW-1185">Reference proteome</keyword>
<feature type="signal peptide" evidence="1">
    <location>
        <begin position="1"/>
        <end position="23"/>
    </location>
</feature>
<keyword evidence="1" id="KW-0732">Signal</keyword>
<evidence type="ECO:0000256" key="1">
    <source>
        <dbReference type="SAM" id="SignalP"/>
    </source>
</evidence>
<name>A0AAU9CF73_9BACT</name>
<reference evidence="2 3" key="1">
    <citation type="submission" date="2021-12" db="EMBL/GenBank/DDBJ databases">
        <title>Genome sequencing of bacteria with rrn-lacking chromosome and rrn-plasmid.</title>
        <authorList>
            <person name="Anda M."/>
            <person name="Iwasaki W."/>
        </authorList>
    </citation>
    <scope>NUCLEOTIDE SEQUENCE [LARGE SCALE GENOMIC DNA]</scope>
    <source>
        <strain evidence="2 3">DSM 100852</strain>
    </source>
</reference>
<feature type="chain" id="PRO_5043706454" description="Lipoprotein" evidence="1">
    <location>
        <begin position="24"/>
        <end position="196"/>
    </location>
</feature>
<proteinExistence type="predicted"/>
<dbReference type="Proteomes" id="UP001348817">
    <property type="component" value="Chromosome"/>
</dbReference>
<evidence type="ECO:0008006" key="4">
    <source>
        <dbReference type="Google" id="ProtNLM"/>
    </source>
</evidence>
<accession>A0AAU9CF73</accession>
<dbReference type="EMBL" id="AP025314">
    <property type="protein sequence ID" value="BDD08578.1"/>
    <property type="molecule type" value="Genomic_DNA"/>
</dbReference>
<protein>
    <recommendedName>
        <fullName evidence="4">Lipoprotein</fullName>
    </recommendedName>
</protein>
<dbReference type="KEGG" id="fax:FUAX_10100"/>
<gene>
    <name evidence="2" type="ORF">FUAX_10100</name>
</gene>